<dbReference type="AlphaFoldDB" id="A0A803QJG6"/>
<name>A0A803QJG6_CANSA</name>
<keyword evidence="5" id="KW-0472">Membrane</keyword>
<dbReference type="PROSITE" id="PS00108">
    <property type="entry name" value="PROTEIN_KINASE_ST"/>
    <property type="match status" value="1"/>
</dbReference>
<dbReference type="FunFam" id="1.10.510.10:FF:001424">
    <property type="entry name" value="Protein kinase superfamily protein"/>
    <property type="match status" value="1"/>
</dbReference>
<keyword evidence="2" id="KW-0812">Transmembrane</keyword>
<dbReference type="InterPro" id="IPR008271">
    <property type="entry name" value="Ser/Thr_kinase_AS"/>
</dbReference>
<evidence type="ECO:0000256" key="5">
    <source>
        <dbReference type="ARBA" id="ARBA00023136"/>
    </source>
</evidence>
<accession>A0A803QJG6</accession>
<dbReference type="Gramene" id="evm.model.10.1361">
    <property type="protein sequence ID" value="cds.evm.model.10.1361"/>
    <property type="gene ID" value="evm.TU.10.1361"/>
</dbReference>
<evidence type="ECO:0000259" key="6">
    <source>
        <dbReference type="PROSITE" id="PS50011"/>
    </source>
</evidence>
<proteinExistence type="predicted"/>
<keyword evidence="8" id="KW-1185">Reference proteome</keyword>
<sequence>MRHFVSEFERVEDSLVLYRYRDLKAETKNIGFGYVLKESILFNKSVTILHWNARYQIAIGIAKGLCYLHEECRECIIHCDIKPENVLLDEECYPKLADFGLAKLIGRDFIRVGMLLFELIPGERNNTQLEEGMKRYSSFVGFKVRGKR</sequence>
<evidence type="ECO:0000313" key="7">
    <source>
        <dbReference type="EnsemblPlants" id="cds.evm.model.10.1361"/>
    </source>
</evidence>
<dbReference type="PANTHER" id="PTHR47974:SF19">
    <property type="entry name" value="RECEPTOR-LIKE SERINE_THREONINE-PROTEIN KINASE"/>
    <property type="match status" value="1"/>
</dbReference>
<evidence type="ECO:0000313" key="8">
    <source>
        <dbReference type="Proteomes" id="UP000596661"/>
    </source>
</evidence>
<dbReference type="GO" id="GO:0016020">
    <property type="term" value="C:membrane"/>
    <property type="evidence" value="ECO:0007669"/>
    <property type="project" value="UniProtKB-SubCell"/>
</dbReference>
<comment type="subcellular location">
    <subcellularLocation>
        <location evidence="1">Membrane</location>
        <topology evidence="1">Single-pass membrane protein</topology>
    </subcellularLocation>
</comment>
<dbReference type="SUPFAM" id="SSF56112">
    <property type="entry name" value="Protein kinase-like (PK-like)"/>
    <property type="match status" value="1"/>
</dbReference>
<evidence type="ECO:0000256" key="1">
    <source>
        <dbReference type="ARBA" id="ARBA00004167"/>
    </source>
</evidence>
<feature type="domain" description="Protein kinase" evidence="6">
    <location>
        <begin position="1"/>
        <end position="148"/>
    </location>
</feature>
<dbReference type="GO" id="GO:0005524">
    <property type="term" value="F:ATP binding"/>
    <property type="evidence" value="ECO:0007669"/>
    <property type="project" value="InterPro"/>
</dbReference>
<reference evidence="7" key="1">
    <citation type="submission" date="2021-03" db="UniProtKB">
        <authorList>
            <consortium name="EnsemblPlants"/>
        </authorList>
    </citation>
    <scope>IDENTIFICATION</scope>
</reference>
<dbReference type="PROSITE" id="PS50011">
    <property type="entry name" value="PROTEIN_KINASE_DOM"/>
    <property type="match status" value="1"/>
</dbReference>
<dbReference type="EnsemblPlants" id="evm.model.10.1361">
    <property type="protein sequence ID" value="cds.evm.model.10.1361"/>
    <property type="gene ID" value="evm.TU.10.1361"/>
</dbReference>
<dbReference type="Gene3D" id="1.10.510.10">
    <property type="entry name" value="Transferase(Phosphotransferase) domain 1"/>
    <property type="match status" value="1"/>
</dbReference>
<dbReference type="PANTHER" id="PTHR47974">
    <property type="entry name" value="OS07G0415500 PROTEIN"/>
    <property type="match status" value="1"/>
</dbReference>
<dbReference type="GO" id="GO:0004672">
    <property type="term" value="F:protein kinase activity"/>
    <property type="evidence" value="ECO:0007669"/>
    <property type="project" value="InterPro"/>
</dbReference>
<dbReference type="Proteomes" id="UP000596661">
    <property type="component" value="Unassembled WGS sequence"/>
</dbReference>
<dbReference type="OMA" id="TILHWNA"/>
<dbReference type="InterPro" id="IPR000719">
    <property type="entry name" value="Prot_kinase_dom"/>
</dbReference>
<dbReference type="Pfam" id="PF00069">
    <property type="entry name" value="Pkinase"/>
    <property type="match status" value="1"/>
</dbReference>
<dbReference type="InterPro" id="IPR011009">
    <property type="entry name" value="Kinase-like_dom_sf"/>
</dbReference>
<keyword evidence="3" id="KW-0732">Signal</keyword>
<organism evidence="7 8">
    <name type="scientific">Cannabis sativa</name>
    <name type="common">Hemp</name>
    <name type="synonym">Marijuana</name>
    <dbReference type="NCBI Taxonomy" id="3483"/>
    <lineage>
        <taxon>Eukaryota</taxon>
        <taxon>Viridiplantae</taxon>
        <taxon>Streptophyta</taxon>
        <taxon>Embryophyta</taxon>
        <taxon>Tracheophyta</taxon>
        <taxon>Spermatophyta</taxon>
        <taxon>Magnoliopsida</taxon>
        <taxon>eudicotyledons</taxon>
        <taxon>Gunneridae</taxon>
        <taxon>Pentapetalae</taxon>
        <taxon>rosids</taxon>
        <taxon>fabids</taxon>
        <taxon>Rosales</taxon>
        <taxon>Cannabaceae</taxon>
        <taxon>Cannabis</taxon>
    </lineage>
</organism>
<evidence type="ECO:0000256" key="2">
    <source>
        <dbReference type="ARBA" id="ARBA00022692"/>
    </source>
</evidence>
<protein>
    <recommendedName>
        <fullName evidence="6">Protein kinase domain-containing protein</fullName>
    </recommendedName>
</protein>
<evidence type="ECO:0000256" key="3">
    <source>
        <dbReference type="ARBA" id="ARBA00022729"/>
    </source>
</evidence>
<dbReference type="EMBL" id="UZAU01000821">
    <property type="status" value="NOT_ANNOTATED_CDS"/>
    <property type="molecule type" value="Genomic_DNA"/>
</dbReference>
<evidence type="ECO:0000256" key="4">
    <source>
        <dbReference type="ARBA" id="ARBA00022989"/>
    </source>
</evidence>
<keyword evidence="4" id="KW-1133">Transmembrane helix</keyword>